<dbReference type="PANTHER" id="PTHR37984">
    <property type="entry name" value="PROTEIN CBG26694"/>
    <property type="match status" value="1"/>
</dbReference>
<dbReference type="STRING" id="307972.A0A2G8KTN1"/>
<dbReference type="PANTHER" id="PTHR37984:SF8">
    <property type="entry name" value="CCHC-TYPE DOMAIN-CONTAINING PROTEIN"/>
    <property type="match status" value="1"/>
</dbReference>
<reference evidence="2 3" key="1">
    <citation type="journal article" date="2017" name="PLoS Biol.">
        <title>The sea cucumber genome provides insights into morphological evolution and visceral regeneration.</title>
        <authorList>
            <person name="Zhang X."/>
            <person name="Sun L."/>
            <person name="Yuan J."/>
            <person name="Sun Y."/>
            <person name="Gao Y."/>
            <person name="Zhang L."/>
            <person name="Li S."/>
            <person name="Dai H."/>
            <person name="Hamel J.F."/>
            <person name="Liu C."/>
            <person name="Yu Y."/>
            <person name="Liu S."/>
            <person name="Lin W."/>
            <person name="Guo K."/>
            <person name="Jin S."/>
            <person name="Xu P."/>
            <person name="Storey K.B."/>
            <person name="Huan P."/>
            <person name="Zhang T."/>
            <person name="Zhou Y."/>
            <person name="Zhang J."/>
            <person name="Lin C."/>
            <person name="Li X."/>
            <person name="Xing L."/>
            <person name="Huo D."/>
            <person name="Sun M."/>
            <person name="Wang L."/>
            <person name="Mercier A."/>
            <person name="Li F."/>
            <person name="Yang H."/>
            <person name="Xiang J."/>
        </authorList>
    </citation>
    <scope>NUCLEOTIDE SEQUENCE [LARGE SCALE GENOMIC DNA]</scope>
    <source>
        <strain evidence="2">Shaxun</strain>
        <tissue evidence="2">Muscle</tissue>
    </source>
</reference>
<dbReference type="Gene3D" id="3.30.70.270">
    <property type="match status" value="1"/>
</dbReference>
<dbReference type="InterPro" id="IPR000477">
    <property type="entry name" value="RT_dom"/>
</dbReference>
<dbReference type="InterPro" id="IPR050951">
    <property type="entry name" value="Retrovirus_Pol_polyprotein"/>
</dbReference>
<keyword evidence="3" id="KW-1185">Reference proteome</keyword>
<evidence type="ECO:0000313" key="2">
    <source>
        <dbReference type="EMBL" id="PIK51363.1"/>
    </source>
</evidence>
<feature type="domain" description="Reverse transcriptase" evidence="1">
    <location>
        <begin position="65"/>
        <end position="146"/>
    </location>
</feature>
<sequence>MKTKLRFSIVTFSQDWAVCLVSTTLKSRIMSHLSNKVLGEYTSHLSNNSKSNFMRWKKGASSNASQKLRICIDPRDLNKALKRPHYPIPTIESILPELANAKIFSVMDAKEAFWQIKLDKESSYLTTMATPFGRYRWLRLPCGINTATGNSRDGSMK</sequence>
<dbReference type="OrthoDB" id="6776789at2759"/>
<accession>A0A2G8KTN1</accession>
<dbReference type="AlphaFoldDB" id="A0A2G8KTN1"/>
<dbReference type="InterPro" id="IPR043502">
    <property type="entry name" value="DNA/RNA_pol_sf"/>
</dbReference>
<name>A0A2G8KTN1_STIJA</name>
<dbReference type="EMBL" id="MRZV01000376">
    <property type="protein sequence ID" value="PIK51363.1"/>
    <property type="molecule type" value="Genomic_DNA"/>
</dbReference>
<evidence type="ECO:0000259" key="1">
    <source>
        <dbReference type="Pfam" id="PF00078"/>
    </source>
</evidence>
<dbReference type="Proteomes" id="UP000230750">
    <property type="component" value="Unassembled WGS sequence"/>
</dbReference>
<evidence type="ECO:0000313" key="3">
    <source>
        <dbReference type="Proteomes" id="UP000230750"/>
    </source>
</evidence>
<dbReference type="Pfam" id="PF00078">
    <property type="entry name" value="RVT_1"/>
    <property type="match status" value="1"/>
</dbReference>
<dbReference type="Gene3D" id="3.10.10.10">
    <property type="entry name" value="HIV Type 1 Reverse Transcriptase, subunit A, domain 1"/>
    <property type="match status" value="1"/>
</dbReference>
<dbReference type="InterPro" id="IPR043128">
    <property type="entry name" value="Rev_trsase/Diguanyl_cyclase"/>
</dbReference>
<comment type="caution">
    <text evidence="2">The sequence shown here is derived from an EMBL/GenBank/DDBJ whole genome shotgun (WGS) entry which is preliminary data.</text>
</comment>
<organism evidence="2 3">
    <name type="scientific">Stichopus japonicus</name>
    <name type="common">Sea cucumber</name>
    <dbReference type="NCBI Taxonomy" id="307972"/>
    <lineage>
        <taxon>Eukaryota</taxon>
        <taxon>Metazoa</taxon>
        <taxon>Echinodermata</taxon>
        <taxon>Eleutherozoa</taxon>
        <taxon>Echinozoa</taxon>
        <taxon>Holothuroidea</taxon>
        <taxon>Aspidochirotacea</taxon>
        <taxon>Aspidochirotida</taxon>
        <taxon>Stichopodidae</taxon>
        <taxon>Apostichopus</taxon>
    </lineage>
</organism>
<protein>
    <recommendedName>
        <fullName evidence="1">Reverse transcriptase domain-containing protein</fullName>
    </recommendedName>
</protein>
<dbReference type="CDD" id="cd01647">
    <property type="entry name" value="RT_LTR"/>
    <property type="match status" value="1"/>
</dbReference>
<gene>
    <name evidence="2" type="ORF">BSL78_11731</name>
</gene>
<dbReference type="SUPFAM" id="SSF56672">
    <property type="entry name" value="DNA/RNA polymerases"/>
    <property type="match status" value="1"/>
</dbReference>
<proteinExistence type="predicted"/>